<evidence type="ECO:0000256" key="1">
    <source>
        <dbReference type="SAM" id="Phobius"/>
    </source>
</evidence>
<dbReference type="EMBL" id="JGYK01000001">
    <property type="protein sequence ID" value="KFI40585.1"/>
    <property type="molecule type" value="Genomic_DNA"/>
</dbReference>
<reference evidence="2 3" key="1">
    <citation type="submission" date="2014-03" db="EMBL/GenBank/DDBJ databases">
        <title>Genomics of Bifidobacteria.</title>
        <authorList>
            <person name="Ventura M."/>
            <person name="Milani C."/>
            <person name="Lugli G.A."/>
        </authorList>
    </citation>
    <scope>NUCLEOTIDE SEQUENCE [LARGE SCALE GENOMIC DNA]</scope>
    <source>
        <strain evidence="2 3">DSM 22766</strain>
    </source>
</reference>
<keyword evidence="1" id="KW-1133">Transmembrane helix</keyword>
<sequence length="197" mass="22080">MDFFAWQGWGAVEAIATVVAMASVVVALMTYRDDRKRARDEKINQEKDRRQKAAWVTAWAAKHDGANGVIIENDSAHFIADVQIDVCGHWSVWPQKAHDTKSARTLPGKASTWSVIPPGFWQVQPDVKYPSSHPVPVTLGLGEGEWVPNYGDSALYVSRLAYTDYKGDRWERRIAESGNCLVLGQPVQVKDLRESKE</sequence>
<dbReference type="eggNOG" id="ENOG5032QB9">
    <property type="taxonomic scope" value="Bacteria"/>
</dbReference>
<keyword evidence="1" id="KW-0812">Transmembrane</keyword>
<dbReference type="Proteomes" id="UP000029015">
    <property type="component" value="Unassembled WGS sequence"/>
</dbReference>
<feature type="transmembrane region" description="Helical" evidence="1">
    <location>
        <begin position="6"/>
        <end position="29"/>
    </location>
</feature>
<dbReference type="RefSeq" id="WP_033504720.1">
    <property type="nucleotide sequence ID" value="NZ_CP011786.1"/>
</dbReference>
<accession>A0A086Z235</accession>
<dbReference type="KEGG" id="bact:AB656_07420"/>
<comment type="caution">
    <text evidence="2">The sequence shown here is derived from an EMBL/GenBank/DDBJ whole genome shotgun (WGS) entry which is preliminary data.</text>
</comment>
<dbReference type="OrthoDB" id="2677727at2"/>
<dbReference type="PATRIC" id="fig|1437605.7.peg.1521"/>
<dbReference type="AlphaFoldDB" id="A0A086Z235"/>
<evidence type="ECO:0000313" key="3">
    <source>
        <dbReference type="Proteomes" id="UP000029015"/>
    </source>
</evidence>
<evidence type="ECO:0000313" key="2">
    <source>
        <dbReference type="EMBL" id="KFI40585.1"/>
    </source>
</evidence>
<organism evidence="2 3">
    <name type="scientific">Bifidobacterium actinocoloniiforme DSM 22766</name>
    <dbReference type="NCBI Taxonomy" id="1437605"/>
    <lineage>
        <taxon>Bacteria</taxon>
        <taxon>Bacillati</taxon>
        <taxon>Actinomycetota</taxon>
        <taxon>Actinomycetes</taxon>
        <taxon>Bifidobacteriales</taxon>
        <taxon>Bifidobacteriaceae</taxon>
        <taxon>Bifidobacterium</taxon>
    </lineage>
</organism>
<proteinExistence type="predicted"/>
<keyword evidence="3" id="KW-1185">Reference proteome</keyword>
<name>A0A086Z235_9BIFI</name>
<gene>
    <name evidence="2" type="ORF">BACT_1289</name>
</gene>
<keyword evidence="1" id="KW-0472">Membrane</keyword>
<protein>
    <submittedName>
        <fullName evidence="2">Uncharacterized protein</fullName>
    </submittedName>
</protein>